<dbReference type="AlphaFoldDB" id="A0A5C3LV43"/>
<protein>
    <submittedName>
        <fullName evidence="2">Uncharacterized protein</fullName>
    </submittedName>
</protein>
<gene>
    <name evidence="2" type="ORF">BDQ12DRAFT_728529</name>
</gene>
<keyword evidence="3" id="KW-1185">Reference proteome</keyword>
<evidence type="ECO:0000313" key="2">
    <source>
        <dbReference type="EMBL" id="TFK32611.1"/>
    </source>
</evidence>
<organism evidence="2 3">
    <name type="scientific">Crucibulum laeve</name>
    <dbReference type="NCBI Taxonomy" id="68775"/>
    <lineage>
        <taxon>Eukaryota</taxon>
        <taxon>Fungi</taxon>
        <taxon>Dikarya</taxon>
        <taxon>Basidiomycota</taxon>
        <taxon>Agaricomycotina</taxon>
        <taxon>Agaricomycetes</taxon>
        <taxon>Agaricomycetidae</taxon>
        <taxon>Agaricales</taxon>
        <taxon>Agaricineae</taxon>
        <taxon>Nidulariaceae</taxon>
        <taxon>Crucibulum</taxon>
    </lineage>
</organism>
<dbReference type="EMBL" id="ML213669">
    <property type="protein sequence ID" value="TFK32611.1"/>
    <property type="molecule type" value="Genomic_DNA"/>
</dbReference>
<name>A0A5C3LV43_9AGAR</name>
<accession>A0A5C3LV43</accession>
<dbReference type="Proteomes" id="UP000308652">
    <property type="component" value="Unassembled WGS sequence"/>
</dbReference>
<evidence type="ECO:0000313" key="3">
    <source>
        <dbReference type="Proteomes" id="UP000308652"/>
    </source>
</evidence>
<feature type="region of interest" description="Disordered" evidence="1">
    <location>
        <begin position="1"/>
        <end position="72"/>
    </location>
</feature>
<proteinExistence type="predicted"/>
<evidence type="ECO:0000256" key="1">
    <source>
        <dbReference type="SAM" id="MobiDB-lite"/>
    </source>
</evidence>
<feature type="compositionally biased region" description="Low complexity" evidence="1">
    <location>
        <begin position="30"/>
        <end position="64"/>
    </location>
</feature>
<sequence length="95" mass="10404">MSNQGYYGTPVEKPGPAYYSGNGHHGHQGGQPQPQYYQSQPQAHHYQSQPQAHQQPQVVYVQGPQRKDDDSSCLPCACLTGICAGLFCCPCFLCC</sequence>
<reference evidence="2 3" key="1">
    <citation type="journal article" date="2019" name="Nat. Ecol. Evol.">
        <title>Megaphylogeny resolves global patterns of mushroom evolution.</title>
        <authorList>
            <person name="Varga T."/>
            <person name="Krizsan K."/>
            <person name="Foldi C."/>
            <person name="Dima B."/>
            <person name="Sanchez-Garcia M."/>
            <person name="Sanchez-Ramirez S."/>
            <person name="Szollosi G.J."/>
            <person name="Szarkandi J.G."/>
            <person name="Papp V."/>
            <person name="Albert L."/>
            <person name="Andreopoulos W."/>
            <person name="Angelini C."/>
            <person name="Antonin V."/>
            <person name="Barry K.W."/>
            <person name="Bougher N.L."/>
            <person name="Buchanan P."/>
            <person name="Buyck B."/>
            <person name="Bense V."/>
            <person name="Catcheside P."/>
            <person name="Chovatia M."/>
            <person name="Cooper J."/>
            <person name="Damon W."/>
            <person name="Desjardin D."/>
            <person name="Finy P."/>
            <person name="Geml J."/>
            <person name="Haridas S."/>
            <person name="Hughes K."/>
            <person name="Justo A."/>
            <person name="Karasinski D."/>
            <person name="Kautmanova I."/>
            <person name="Kiss B."/>
            <person name="Kocsube S."/>
            <person name="Kotiranta H."/>
            <person name="LaButti K.M."/>
            <person name="Lechner B.E."/>
            <person name="Liimatainen K."/>
            <person name="Lipzen A."/>
            <person name="Lukacs Z."/>
            <person name="Mihaltcheva S."/>
            <person name="Morgado L.N."/>
            <person name="Niskanen T."/>
            <person name="Noordeloos M.E."/>
            <person name="Ohm R.A."/>
            <person name="Ortiz-Santana B."/>
            <person name="Ovrebo C."/>
            <person name="Racz N."/>
            <person name="Riley R."/>
            <person name="Savchenko A."/>
            <person name="Shiryaev A."/>
            <person name="Soop K."/>
            <person name="Spirin V."/>
            <person name="Szebenyi C."/>
            <person name="Tomsovsky M."/>
            <person name="Tulloss R.E."/>
            <person name="Uehling J."/>
            <person name="Grigoriev I.V."/>
            <person name="Vagvolgyi C."/>
            <person name="Papp T."/>
            <person name="Martin F.M."/>
            <person name="Miettinen O."/>
            <person name="Hibbett D.S."/>
            <person name="Nagy L.G."/>
        </authorList>
    </citation>
    <scope>NUCLEOTIDE SEQUENCE [LARGE SCALE GENOMIC DNA]</scope>
    <source>
        <strain evidence="2 3">CBS 166.37</strain>
    </source>
</reference>